<dbReference type="EMBL" id="AP022871">
    <property type="protein sequence ID" value="BCB86083.1"/>
    <property type="molecule type" value="Genomic_DNA"/>
</dbReference>
<reference evidence="1 2" key="2">
    <citation type="submission" date="2020-03" db="EMBL/GenBank/DDBJ databases">
        <authorList>
            <person name="Ichikawa N."/>
            <person name="Kimura A."/>
            <person name="Kitahashi Y."/>
            <person name="Uohara A."/>
        </authorList>
    </citation>
    <scope>NUCLEOTIDE SEQUENCE [LARGE SCALE GENOMIC DNA]</scope>
    <source>
        <strain evidence="1 2">NBRC 105367</strain>
    </source>
</reference>
<dbReference type="InterPro" id="IPR025355">
    <property type="entry name" value="DUF4259"/>
</dbReference>
<evidence type="ECO:0000313" key="1">
    <source>
        <dbReference type="EMBL" id="BCB86083.1"/>
    </source>
</evidence>
<evidence type="ECO:0000313" key="2">
    <source>
        <dbReference type="Proteomes" id="UP000503011"/>
    </source>
</evidence>
<evidence type="ECO:0008006" key="3">
    <source>
        <dbReference type="Google" id="ProtNLM"/>
    </source>
</evidence>
<protein>
    <recommendedName>
        <fullName evidence="3">DUF4259 domain-containing protein</fullName>
    </recommendedName>
</protein>
<dbReference type="AlphaFoldDB" id="A0A6F8YJ73"/>
<dbReference type="RefSeq" id="WP_173157967.1">
    <property type="nucleotide sequence ID" value="NZ_AP022871.1"/>
</dbReference>
<gene>
    <name evidence="1" type="ORF">Psuf_033960</name>
</gene>
<sequence>MATWHVGPFDNDDAADWCDSLHEAPAAERREIVWRALEVAALARSDVTAADAARAVAAAAVVLHSLTGAPQPNSPHMPSLSFCGDAIEVDDALLALAVQAIDAVLAQTSGWRRQWADDVEEDEALTIVGELRTRLTDTRS</sequence>
<organism evidence="1 2">
    <name type="scientific">Phytohabitans suffuscus</name>
    <dbReference type="NCBI Taxonomy" id="624315"/>
    <lineage>
        <taxon>Bacteria</taxon>
        <taxon>Bacillati</taxon>
        <taxon>Actinomycetota</taxon>
        <taxon>Actinomycetes</taxon>
        <taxon>Micromonosporales</taxon>
        <taxon>Micromonosporaceae</taxon>
    </lineage>
</organism>
<dbReference type="KEGG" id="psuu:Psuf_033960"/>
<reference evidence="1 2" key="1">
    <citation type="submission" date="2020-03" db="EMBL/GenBank/DDBJ databases">
        <title>Whole genome shotgun sequence of Phytohabitans suffuscus NBRC 105367.</title>
        <authorList>
            <person name="Komaki H."/>
            <person name="Tamura T."/>
        </authorList>
    </citation>
    <scope>NUCLEOTIDE SEQUENCE [LARGE SCALE GENOMIC DNA]</scope>
    <source>
        <strain evidence="1 2">NBRC 105367</strain>
    </source>
</reference>
<keyword evidence="2" id="KW-1185">Reference proteome</keyword>
<dbReference type="Proteomes" id="UP000503011">
    <property type="component" value="Chromosome"/>
</dbReference>
<dbReference type="Pfam" id="PF14078">
    <property type="entry name" value="DUF4259"/>
    <property type="match status" value="1"/>
</dbReference>
<name>A0A6F8YJ73_9ACTN</name>
<proteinExistence type="predicted"/>
<accession>A0A6F8YJ73</accession>